<gene>
    <name evidence="2" type="ORF">XBFM1_1740045</name>
</gene>
<feature type="transmembrane region" description="Helical" evidence="1">
    <location>
        <begin position="49"/>
        <end position="67"/>
    </location>
</feature>
<dbReference type="InterPro" id="IPR045928">
    <property type="entry name" value="DUF6347"/>
</dbReference>
<accession>A0A077NES7</accession>
<dbReference type="Pfam" id="PF19874">
    <property type="entry name" value="DUF6347"/>
    <property type="match status" value="1"/>
</dbReference>
<organism evidence="2 3">
    <name type="scientific">Xenorhabdus bovienii str. feltiae Moldova</name>
    <dbReference type="NCBI Taxonomy" id="1398200"/>
    <lineage>
        <taxon>Bacteria</taxon>
        <taxon>Pseudomonadati</taxon>
        <taxon>Pseudomonadota</taxon>
        <taxon>Gammaproteobacteria</taxon>
        <taxon>Enterobacterales</taxon>
        <taxon>Morganellaceae</taxon>
        <taxon>Xenorhabdus</taxon>
    </lineage>
</organism>
<comment type="caution">
    <text evidence="2">The sequence shown here is derived from an EMBL/GenBank/DDBJ whole genome shotgun (WGS) entry which is preliminary data.</text>
</comment>
<dbReference type="EMBL" id="CBSV010000084">
    <property type="protein sequence ID" value="CDH00682.1"/>
    <property type="molecule type" value="Genomic_DNA"/>
</dbReference>
<proteinExistence type="predicted"/>
<sequence length="174" mass="20492">MIAFNLKRGLTMINYANTIWHIIINTAIIGGIYFFLINIWRVTPYIGDYLILFLFVFCIRVFVEIIYDNIKAFSSKHLNQTLLNNVIALIEFKGSYRGFYQVWGLITLCVLAFHILLILPFYSLLSKIRFLSWFVSGFLFCLLSHNFFILVLNYYLVDFCYNLFSNVIISLIVF</sequence>
<evidence type="ECO:0000256" key="1">
    <source>
        <dbReference type="SAM" id="Phobius"/>
    </source>
</evidence>
<keyword evidence="1" id="KW-1133">Transmembrane helix</keyword>
<dbReference type="AlphaFoldDB" id="A0A077NES7"/>
<dbReference type="Proteomes" id="UP000028487">
    <property type="component" value="Unassembled WGS sequence"/>
</dbReference>
<reference evidence="2" key="1">
    <citation type="submission" date="2013-07" db="EMBL/GenBank/DDBJ databases">
        <title>Sub-species coevolution in mutualistic symbiosis.</title>
        <authorList>
            <person name="Murfin K."/>
            <person name="Klassen J."/>
            <person name="Lee M."/>
            <person name="Forst S."/>
            <person name="Stock P."/>
            <person name="Goodrich-Blair H."/>
        </authorList>
    </citation>
    <scope>NUCLEOTIDE SEQUENCE [LARGE SCALE GENOMIC DNA]</scope>
    <source>
        <strain evidence="2">Feltiae Moldova</strain>
    </source>
</reference>
<feature type="transmembrane region" description="Helical" evidence="1">
    <location>
        <begin position="12"/>
        <end position="37"/>
    </location>
</feature>
<name>A0A077NES7_XENBV</name>
<feature type="transmembrane region" description="Helical" evidence="1">
    <location>
        <begin position="102"/>
        <end position="124"/>
    </location>
</feature>
<evidence type="ECO:0000313" key="3">
    <source>
        <dbReference type="Proteomes" id="UP000028487"/>
    </source>
</evidence>
<evidence type="ECO:0000313" key="2">
    <source>
        <dbReference type="EMBL" id="CDH00682.1"/>
    </source>
</evidence>
<dbReference type="RefSeq" id="WP_038207533.1">
    <property type="nucleotide sequence ID" value="NZ_CAWLWD010000154.1"/>
</dbReference>
<keyword evidence="1" id="KW-0812">Transmembrane</keyword>
<keyword evidence="1" id="KW-0472">Membrane</keyword>
<protein>
    <submittedName>
        <fullName evidence="2">Uncharacterized protein</fullName>
    </submittedName>
</protein>
<feature type="transmembrane region" description="Helical" evidence="1">
    <location>
        <begin position="130"/>
        <end position="156"/>
    </location>
</feature>
<dbReference type="HOGENOM" id="CLU_131581_0_0_6"/>